<protein>
    <recommendedName>
        <fullName evidence="1">BFN domain-containing protein</fullName>
    </recommendedName>
</protein>
<dbReference type="PROSITE" id="PS51658">
    <property type="entry name" value="BFN"/>
    <property type="match status" value="1"/>
</dbReference>
<dbReference type="Gene3D" id="3.10.690.10">
    <property type="entry name" value="Bifunctional nuclease domain"/>
    <property type="match status" value="1"/>
</dbReference>
<proteinExistence type="predicted"/>
<dbReference type="SUPFAM" id="SSF103256">
    <property type="entry name" value="Hypothetical protein TM0160"/>
    <property type="match status" value="1"/>
</dbReference>
<comment type="caution">
    <text evidence="2">The sequence shown here is derived from an EMBL/GenBank/DDBJ whole genome shotgun (WGS) entry which is preliminary data.</text>
</comment>
<dbReference type="Pfam" id="PF02577">
    <property type="entry name" value="BFN_dom"/>
    <property type="match status" value="1"/>
</dbReference>
<dbReference type="Proteomes" id="UP000556026">
    <property type="component" value="Unassembled WGS sequence"/>
</dbReference>
<dbReference type="RefSeq" id="WP_183356450.1">
    <property type="nucleotide sequence ID" value="NZ_BLXX01000017.1"/>
</dbReference>
<name>A0A6V8MP26_9BACT</name>
<keyword evidence="3" id="KW-1185">Reference proteome</keyword>
<dbReference type="GO" id="GO:0004518">
    <property type="term" value="F:nuclease activity"/>
    <property type="evidence" value="ECO:0007669"/>
    <property type="project" value="InterPro"/>
</dbReference>
<organism evidence="2 3">
    <name type="scientific">Geomonas silvestris</name>
    <dbReference type="NCBI Taxonomy" id="2740184"/>
    <lineage>
        <taxon>Bacteria</taxon>
        <taxon>Pseudomonadati</taxon>
        <taxon>Thermodesulfobacteriota</taxon>
        <taxon>Desulfuromonadia</taxon>
        <taxon>Geobacterales</taxon>
        <taxon>Geobacteraceae</taxon>
        <taxon>Geomonas</taxon>
    </lineage>
</organism>
<gene>
    <name evidence="2" type="ORF">GMST_39870</name>
</gene>
<dbReference type="InterPro" id="IPR036104">
    <property type="entry name" value="BFN_sf"/>
</dbReference>
<dbReference type="InterPro" id="IPR003729">
    <property type="entry name" value="Bi_nuclease_dom"/>
</dbReference>
<evidence type="ECO:0000259" key="1">
    <source>
        <dbReference type="PROSITE" id="PS51658"/>
    </source>
</evidence>
<reference evidence="3" key="1">
    <citation type="submission" date="2020-06" db="EMBL/GenBank/DDBJ databases">
        <title>Draft genomic sequence of Geomonas sp. Red330.</title>
        <authorList>
            <person name="Itoh H."/>
            <person name="Zhenxing X."/>
            <person name="Ushijima N."/>
            <person name="Masuda Y."/>
            <person name="Shiratori Y."/>
            <person name="Senoo K."/>
        </authorList>
    </citation>
    <scope>NUCLEOTIDE SEQUENCE [LARGE SCALE GENOMIC DNA]</scope>
    <source>
        <strain evidence="3">Red330</strain>
    </source>
</reference>
<dbReference type="EMBL" id="BLXX01000017">
    <property type="protein sequence ID" value="GFO61662.1"/>
    <property type="molecule type" value="Genomic_DNA"/>
</dbReference>
<dbReference type="AlphaFoldDB" id="A0A6V8MP26"/>
<evidence type="ECO:0000313" key="3">
    <source>
        <dbReference type="Proteomes" id="UP000556026"/>
    </source>
</evidence>
<feature type="domain" description="BFN" evidence="1">
    <location>
        <begin position="2"/>
        <end position="135"/>
    </location>
</feature>
<sequence length="166" mass="18528">MYIEMKVFGFALDSIAQLPMILLKDADEKHTIPVWIGTSESVSFAAEFLGREMAFRNGRKDLLGSLMERLGMHIERIVIESLTDGVFTASVRLAAAGGEEVRIEVHVSEAMLLSLRYRMPVQVGSELLAQASTLDMSDDIAEETNARRFIDFLDQLDPTTLGKYPM</sequence>
<accession>A0A6V8MP26</accession>
<evidence type="ECO:0000313" key="2">
    <source>
        <dbReference type="EMBL" id="GFO61662.1"/>
    </source>
</evidence>